<comment type="caution">
    <text evidence="1">The sequence shown here is derived from an EMBL/GenBank/DDBJ whole genome shotgun (WGS) entry which is preliminary data.</text>
</comment>
<sequence length="102" mass="10548">MTSDMILTASQMASIVGREIGLTKGAGVDFKALAFYCFYSLKPPRAPGVQGASPLQNPNPVVFWGHAPRPPGLASLEVMGKGILVEASQSHGSAGGRTPAKP</sequence>
<organism evidence="1 2">
    <name type="scientific">Trichomonascus ciferrii</name>
    <dbReference type="NCBI Taxonomy" id="44093"/>
    <lineage>
        <taxon>Eukaryota</taxon>
        <taxon>Fungi</taxon>
        <taxon>Dikarya</taxon>
        <taxon>Ascomycota</taxon>
        <taxon>Saccharomycotina</taxon>
        <taxon>Dipodascomycetes</taxon>
        <taxon>Dipodascales</taxon>
        <taxon>Trichomonascaceae</taxon>
        <taxon>Trichomonascus</taxon>
        <taxon>Trichomonascus ciferrii complex</taxon>
    </lineage>
</organism>
<dbReference type="OrthoDB" id="549017at2759"/>
<dbReference type="AlphaFoldDB" id="A0A642V5S7"/>
<dbReference type="EMBL" id="SWFS01000184">
    <property type="protein sequence ID" value="KAA8915136.1"/>
    <property type="molecule type" value="Genomic_DNA"/>
</dbReference>
<dbReference type="Proteomes" id="UP000761534">
    <property type="component" value="Unassembled WGS sequence"/>
</dbReference>
<evidence type="ECO:0000313" key="2">
    <source>
        <dbReference type="Proteomes" id="UP000761534"/>
    </source>
</evidence>
<name>A0A642V5S7_9ASCO</name>
<dbReference type="VEuPathDB" id="FungiDB:TRICI_002745"/>
<keyword evidence="2" id="KW-1185">Reference proteome</keyword>
<proteinExistence type="predicted"/>
<gene>
    <name evidence="1" type="ORF">TRICI_002745</name>
</gene>
<protein>
    <submittedName>
        <fullName evidence="1">Uncharacterized protein</fullName>
    </submittedName>
</protein>
<accession>A0A642V5S7</accession>
<evidence type="ECO:0000313" key="1">
    <source>
        <dbReference type="EMBL" id="KAA8915136.1"/>
    </source>
</evidence>
<reference evidence="1" key="1">
    <citation type="journal article" date="2019" name="G3 (Bethesda)">
        <title>Genome Assemblies of Two Rare Opportunistic Yeast Pathogens: Diutina rugosa (syn. Candida rugosa) and Trichomonascus ciferrii (syn. Candida ciferrii).</title>
        <authorList>
            <person name="Mixao V."/>
            <person name="Saus E."/>
            <person name="Hansen A.P."/>
            <person name="Lass-Florl C."/>
            <person name="Gabaldon T."/>
        </authorList>
    </citation>
    <scope>NUCLEOTIDE SEQUENCE</scope>
    <source>
        <strain evidence="1">CBS 4856</strain>
    </source>
</reference>